<feature type="region of interest" description="Disordered" evidence="1">
    <location>
        <begin position="1"/>
        <end position="60"/>
    </location>
</feature>
<keyword evidence="3" id="KW-1185">Reference proteome</keyword>
<sequence>MSRNDRRRGGRNRNWNNRDNNNEKNERQKSQEARFNDRAERAEKNHESRGSGAYERRQERRRLLNSVSQKEIEESRIAIKAFKEHVVTCEICGEAIEDLANAISNKGSDNPVHFDCVISKLNESEKPGMNEKIAYIGQGKFALLHFANPHDQKHFTIRKTIEWEARDAERGSWRNEMAGLFSQVK</sequence>
<dbReference type="AlphaFoldDB" id="A0A7W8LMC1"/>
<organism evidence="2 3">
    <name type="scientific">Treponema ruminis</name>
    <dbReference type="NCBI Taxonomy" id="744515"/>
    <lineage>
        <taxon>Bacteria</taxon>
        <taxon>Pseudomonadati</taxon>
        <taxon>Spirochaetota</taxon>
        <taxon>Spirochaetia</taxon>
        <taxon>Spirochaetales</taxon>
        <taxon>Treponemataceae</taxon>
        <taxon>Treponema</taxon>
    </lineage>
</organism>
<name>A0A7W8LMC1_9SPIR</name>
<feature type="compositionally biased region" description="Basic and acidic residues" evidence="1">
    <location>
        <begin position="20"/>
        <end position="60"/>
    </location>
</feature>
<dbReference type="EMBL" id="JACHFQ010000005">
    <property type="protein sequence ID" value="MBB5226235.1"/>
    <property type="molecule type" value="Genomic_DNA"/>
</dbReference>
<dbReference type="Proteomes" id="UP000518887">
    <property type="component" value="Unassembled WGS sequence"/>
</dbReference>
<proteinExistence type="predicted"/>
<feature type="compositionally biased region" description="Basic residues" evidence="1">
    <location>
        <begin position="1"/>
        <end position="11"/>
    </location>
</feature>
<evidence type="ECO:0000256" key="1">
    <source>
        <dbReference type="SAM" id="MobiDB-lite"/>
    </source>
</evidence>
<gene>
    <name evidence="2" type="ORF">HNP76_001608</name>
</gene>
<evidence type="ECO:0000313" key="3">
    <source>
        <dbReference type="Proteomes" id="UP000518887"/>
    </source>
</evidence>
<accession>A0A7W8LMC1</accession>
<protein>
    <submittedName>
        <fullName evidence="2">Uncharacterized protein</fullName>
    </submittedName>
</protein>
<comment type="caution">
    <text evidence="2">The sequence shown here is derived from an EMBL/GenBank/DDBJ whole genome shotgun (WGS) entry which is preliminary data.</text>
</comment>
<evidence type="ECO:0000313" key="2">
    <source>
        <dbReference type="EMBL" id="MBB5226235.1"/>
    </source>
</evidence>
<dbReference type="RefSeq" id="WP_184659316.1">
    <property type="nucleotide sequence ID" value="NZ_CP031518.1"/>
</dbReference>
<reference evidence="2 3" key="1">
    <citation type="submission" date="2020-08" db="EMBL/GenBank/DDBJ databases">
        <title>Genomic Encyclopedia of Type Strains, Phase IV (KMG-IV): sequencing the most valuable type-strain genomes for metagenomic binning, comparative biology and taxonomic classification.</title>
        <authorList>
            <person name="Goeker M."/>
        </authorList>
    </citation>
    <scope>NUCLEOTIDE SEQUENCE [LARGE SCALE GENOMIC DNA]</scope>
    <source>
        <strain evidence="2 3">DSM 103462</strain>
    </source>
</reference>